<dbReference type="InterPro" id="IPR026015">
    <property type="entry name" value="ATP_synth_OSCP/delta_N_sf"/>
</dbReference>
<feature type="region of interest" description="Disordered" evidence="9">
    <location>
        <begin position="146"/>
        <end position="167"/>
    </location>
</feature>
<dbReference type="PANTHER" id="PTHR11910">
    <property type="entry name" value="ATP SYNTHASE DELTA CHAIN"/>
    <property type="match status" value="1"/>
</dbReference>
<dbReference type="Proteomes" id="UP000823775">
    <property type="component" value="Unassembled WGS sequence"/>
</dbReference>
<evidence type="ECO:0000256" key="3">
    <source>
        <dbReference type="ARBA" id="ARBA00011648"/>
    </source>
</evidence>
<evidence type="ECO:0000256" key="2">
    <source>
        <dbReference type="ARBA" id="ARBA00007046"/>
    </source>
</evidence>
<dbReference type="SUPFAM" id="SSF47928">
    <property type="entry name" value="N-terminal domain of the delta subunit of the F1F0-ATP synthase"/>
    <property type="match status" value="1"/>
</dbReference>
<evidence type="ECO:0008006" key="12">
    <source>
        <dbReference type="Google" id="ProtNLM"/>
    </source>
</evidence>
<keyword evidence="5" id="KW-0375">Hydrogen ion transport</keyword>
<keyword evidence="7" id="KW-0472">Membrane</keyword>
<keyword evidence="6" id="KW-0406">Ion transport</keyword>
<keyword evidence="8" id="KW-0066">ATP synthesis</keyword>
<feature type="compositionally biased region" description="Polar residues" evidence="9">
    <location>
        <begin position="146"/>
        <end position="156"/>
    </location>
</feature>
<dbReference type="Pfam" id="PF00213">
    <property type="entry name" value="OSCP"/>
    <property type="match status" value="1"/>
</dbReference>
<dbReference type="Gene3D" id="1.10.520.20">
    <property type="entry name" value="N-terminal domain of the delta subunit of the F1F0-ATP synthase"/>
    <property type="match status" value="1"/>
</dbReference>
<accession>A0ABS8V0Q3</accession>
<dbReference type="EMBL" id="JACEIK010003007">
    <property type="protein sequence ID" value="MCD9639878.1"/>
    <property type="molecule type" value="Genomic_DNA"/>
</dbReference>
<gene>
    <name evidence="10" type="ORF">HAX54_024790</name>
</gene>
<proteinExistence type="inferred from homology"/>
<sequence length="320" mass="36303">MTHLPPLATIIKLQYIDGPYEYNSLDLYYKAQVKLSLTVGVNRWQRNYPVCLRHQFPTTLFRNSAPLLHLSSSPFSKVNSLPMDTLSSSVSSLTVPTLRRSSADFYHFKNPYTTSSSSPFSFPKPTSISKKTNSFTHKKTCSNFPLLSRNSPLKQPSSRHHQTPHTRASSGYAAALVEVANCNNSLEKLDKDVRRLSRWLRNDQLRALMTDPFVGNKEKGHVLEEILSKGKFNKHLVGVLKLLVNKNKLEIVDEVLMEFERIYDQLCGTQVVLVSSEVKLEKDKILGIAKKVQELSGAERVKVKVRNLVDDKKRSRSFAL</sequence>
<evidence type="ECO:0000256" key="7">
    <source>
        <dbReference type="ARBA" id="ARBA00023136"/>
    </source>
</evidence>
<evidence type="ECO:0000256" key="1">
    <source>
        <dbReference type="ARBA" id="ARBA00004370"/>
    </source>
</evidence>
<dbReference type="PRINTS" id="PR00125">
    <property type="entry name" value="ATPASEDELTA"/>
</dbReference>
<protein>
    <recommendedName>
        <fullName evidence="12">ATP synthase delta chain, chloroplastic</fullName>
    </recommendedName>
</protein>
<dbReference type="InterPro" id="IPR000711">
    <property type="entry name" value="ATPase_OSCP/dsu"/>
</dbReference>
<comment type="subcellular location">
    <subcellularLocation>
        <location evidence="1">Membrane</location>
    </subcellularLocation>
</comment>
<comment type="subunit">
    <text evidence="3">F-type ATPases have 2 components, CF(1) - the catalytic core - and CF(0) - the membrane proton channel. CF(1) has five subunits: alpha(3), beta(3), gamma(1), delta(1), epsilon(1). CF(0) has three main subunits: a, b and c.</text>
</comment>
<organism evidence="10 11">
    <name type="scientific">Datura stramonium</name>
    <name type="common">Jimsonweed</name>
    <name type="synonym">Common thornapple</name>
    <dbReference type="NCBI Taxonomy" id="4076"/>
    <lineage>
        <taxon>Eukaryota</taxon>
        <taxon>Viridiplantae</taxon>
        <taxon>Streptophyta</taxon>
        <taxon>Embryophyta</taxon>
        <taxon>Tracheophyta</taxon>
        <taxon>Spermatophyta</taxon>
        <taxon>Magnoliopsida</taxon>
        <taxon>eudicotyledons</taxon>
        <taxon>Gunneridae</taxon>
        <taxon>Pentapetalae</taxon>
        <taxon>asterids</taxon>
        <taxon>lamiids</taxon>
        <taxon>Solanales</taxon>
        <taxon>Solanaceae</taxon>
        <taxon>Solanoideae</taxon>
        <taxon>Datureae</taxon>
        <taxon>Datura</taxon>
    </lineage>
</organism>
<keyword evidence="4" id="KW-0813">Transport</keyword>
<evidence type="ECO:0000256" key="8">
    <source>
        <dbReference type="ARBA" id="ARBA00023310"/>
    </source>
</evidence>
<evidence type="ECO:0000313" key="10">
    <source>
        <dbReference type="EMBL" id="MCD9639878.1"/>
    </source>
</evidence>
<comment type="caution">
    <text evidence="10">The sequence shown here is derived from an EMBL/GenBank/DDBJ whole genome shotgun (WGS) entry which is preliminary data.</text>
</comment>
<name>A0ABS8V0Q3_DATST</name>
<evidence type="ECO:0000313" key="11">
    <source>
        <dbReference type="Proteomes" id="UP000823775"/>
    </source>
</evidence>
<evidence type="ECO:0000256" key="4">
    <source>
        <dbReference type="ARBA" id="ARBA00022448"/>
    </source>
</evidence>
<evidence type="ECO:0000256" key="6">
    <source>
        <dbReference type="ARBA" id="ARBA00023065"/>
    </source>
</evidence>
<keyword evidence="11" id="KW-1185">Reference proteome</keyword>
<dbReference type="NCBIfam" id="TIGR01145">
    <property type="entry name" value="ATP_synt_delta"/>
    <property type="match status" value="1"/>
</dbReference>
<evidence type="ECO:0000256" key="9">
    <source>
        <dbReference type="SAM" id="MobiDB-lite"/>
    </source>
</evidence>
<reference evidence="10 11" key="1">
    <citation type="journal article" date="2021" name="BMC Genomics">
        <title>Datura genome reveals duplications of psychoactive alkaloid biosynthetic genes and high mutation rate following tissue culture.</title>
        <authorList>
            <person name="Rajewski A."/>
            <person name="Carter-House D."/>
            <person name="Stajich J."/>
            <person name="Litt A."/>
        </authorList>
    </citation>
    <scope>NUCLEOTIDE SEQUENCE [LARGE SCALE GENOMIC DNA]</scope>
    <source>
        <strain evidence="10">AR-01</strain>
    </source>
</reference>
<comment type="similarity">
    <text evidence="2">Belongs to the ATPase delta chain family.</text>
</comment>
<evidence type="ECO:0000256" key="5">
    <source>
        <dbReference type="ARBA" id="ARBA00022781"/>
    </source>
</evidence>